<evidence type="ECO:0000256" key="1">
    <source>
        <dbReference type="ARBA" id="ARBA00006594"/>
    </source>
</evidence>
<comment type="catalytic activity">
    <reaction evidence="4">
        <text>a 2'-deoxyadenosine in DNA + S-adenosyl-L-methionine = an N(6)-methyl-2'-deoxyadenosine in DNA + S-adenosyl-L-homocysteine + H(+)</text>
        <dbReference type="Rhea" id="RHEA:15197"/>
        <dbReference type="Rhea" id="RHEA-COMP:12418"/>
        <dbReference type="Rhea" id="RHEA-COMP:12419"/>
        <dbReference type="ChEBI" id="CHEBI:15378"/>
        <dbReference type="ChEBI" id="CHEBI:57856"/>
        <dbReference type="ChEBI" id="CHEBI:59789"/>
        <dbReference type="ChEBI" id="CHEBI:90615"/>
        <dbReference type="ChEBI" id="CHEBI:90616"/>
        <dbReference type="EC" id="2.1.1.72"/>
    </reaction>
</comment>
<evidence type="ECO:0000256" key="3">
    <source>
        <dbReference type="ARBA" id="ARBA00022679"/>
    </source>
</evidence>
<evidence type="ECO:0000256" key="2">
    <source>
        <dbReference type="ARBA" id="ARBA00022603"/>
    </source>
</evidence>
<evidence type="ECO:0000313" key="8">
    <source>
        <dbReference type="Proteomes" id="UP001055108"/>
    </source>
</evidence>
<dbReference type="InterPro" id="IPR010982">
    <property type="entry name" value="Lambda_DNA-bd_dom_sf"/>
</dbReference>
<organism evidence="7 8">
    <name type="scientific">Methylobacterium gregans</name>
    <dbReference type="NCBI Taxonomy" id="374424"/>
    <lineage>
        <taxon>Bacteria</taxon>
        <taxon>Pseudomonadati</taxon>
        <taxon>Pseudomonadota</taxon>
        <taxon>Alphaproteobacteria</taxon>
        <taxon>Hyphomicrobiales</taxon>
        <taxon>Methylobacteriaceae</taxon>
        <taxon>Methylobacterium</taxon>
    </lineage>
</organism>
<dbReference type="PROSITE" id="PS00092">
    <property type="entry name" value="N6_MTASE"/>
    <property type="match status" value="1"/>
</dbReference>
<dbReference type="Gene3D" id="3.40.50.150">
    <property type="entry name" value="Vaccinia Virus protein VP39"/>
    <property type="match status" value="1"/>
</dbReference>
<dbReference type="Gene3D" id="1.10.260.40">
    <property type="entry name" value="lambda repressor-like DNA-binding domains"/>
    <property type="match status" value="1"/>
</dbReference>
<name>A0AA37HPT2_9HYPH</name>
<sequence length="365" mass="40926">MNRRENEFQAVTRAIGSAAVLRTEAALVVEGDSLPVLQDIPDGSISLIVTDPPYHATKKHNIFGDTKFEDDDQYLAWLALYVREWRRILRPNGSIYCFCDQTLSSRIEALFYQDYNVLSHIVWTKPNEPGFDGWKQKMKKEALRQFYPHSERVIFAEPAIPGSLFKSHFAVTLKALRKTAGLTTYQLTEAIGAYGKVNHGGAVSNWEAGRNVPSRDQYALMCQAFKRTGRVKATPAYEDIIRPFHMSGDREFTDIWNFPSVRPYKGKHPAEKPLSMLEHIVFTSSYPGDIVLDCFAGSGSTAAAATKLGRRAVSIEVDPHWTDMAKARLAGADEASVVIEAPRAKLTGPKPRRKFADGRELNLFD</sequence>
<protein>
    <recommendedName>
        <fullName evidence="5">Methyltransferase</fullName>
        <ecNumber evidence="5">2.1.1.-</ecNumber>
    </recommendedName>
</protein>
<dbReference type="GO" id="GO:0032259">
    <property type="term" value="P:methylation"/>
    <property type="evidence" value="ECO:0007669"/>
    <property type="project" value="UniProtKB-KW"/>
</dbReference>
<gene>
    <name evidence="7" type="ORF">NBEOAGPD_2812</name>
</gene>
<dbReference type="EMBL" id="BPQM01000064">
    <property type="protein sequence ID" value="GJD79583.1"/>
    <property type="molecule type" value="Genomic_DNA"/>
</dbReference>
<dbReference type="PRINTS" id="PR00508">
    <property type="entry name" value="S21N4MTFRASE"/>
</dbReference>
<dbReference type="Pfam" id="PF01555">
    <property type="entry name" value="N6_N4_Mtase"/>
    <property type="match status" value="1"/>
</dbReference>
<dbReference type="Proteomes" id="UP001055108">
    <property type="component" value="Unassembled WGS sequence"/>
</dbReference>
<dbReference type="InterPro" id="IPR001091">
    <property type="entry name" value="RM_Methyltransferase"/>
</dbReference>
<dbReference type="SUPFAM" id="SSF53335">
    <property type="entry name" value="S-adenosyl-L-methionine-dependent methyltransferases"/>
    <property type="match status" value="1"/>
</dbReference>
<dbReference type="GO" id="GO:0008170">
    <property type="term" value="F:N-methyltransferase activity"/>
    <property type="evidence" value="ECO:0007669"/>
    <property type="project" value="InterPro"/>
</dbReference>
<dbReference type="InterPro" id="IPR029063">
    <property type="entry name" value="SAM-dependent_MTases_sf"/>
</dbReference>
<reference evidence="7" key="1">
    <citation type="journal article" date="2016" name="Front. Microbiol.">
        <title>Genome Sequence of the Piezophilic, Mesophilic Sulfate-Reducing Bacterium Desulfovibrio indicus J2T.</title>
        <authorList>
            <person name="Cao J."/>
            <person name="Maignien L."/>
            <person name="Shao Z."/>
            <person name="Alain K."/>
            <person name="Jebbar M."/>
        </authorList>
    </citation>
    <scope>NUCLEOTIDE SEQUENCE</scope>
    <source>
        <strain evidence="7">NBRC 103626</strain>
    </source>
</reference>
<dbReference type="InterPro" id="IPR002941">
    <property type="entry name" value="DNA_methylase_N4/N6"/>
</dbReference>
<keyword evidence="8" id="KW-1185">Reference proteome</keyword>
<dbReference type="GO" id="GO:0009007">
    <property type="term" value="F:site-specific DNA-methyltransferase (adenine-specific) activity"/>
    <property type="evidence" value="ECO:0007669"/>
    <property type="project" value="UniProtKB-EC"/>
</dbReference>
<evidence type="ECO:0000256" key="5">
    <source>
        <dbReference type="RuleBase" id="RU362026"/>
    </source>
</evidence>
<comment type="similarity">
    <text evidence="1 5">Belongs to the N(4)/N(6)-methyltransferase family.</text>
</comment>
<proteinExistence type="inferred from homology"/>
<accession>A0AA37HPT2</accession>
<dbReference type="CDD" id="cd00093">
    <property type="entry name" value="HTH_XRE"/>
    <property type="match status" value="1"/>
</dbReference>
<keyword evidence="2" id="KW-0489">Methyltransferase</keyword>
<dbReference type="InterPro" id="IPR002052">
    <property type="entry name" value="DNA_methylase_N6_adenine_CS"/>
</dbReference>
<keyword evidence="3" id="KW-0808">Transferase</keyword>
<feature type="domain" description="DNA methylase N-4/N-6" evidence="6">
    <location>
        <begin position="45"/>
        <end position="326"/>
    </location>
</feature>
<evidence type="ECO:0000313" key="7">
    <source>
        <dbReference type="EMBL" id="GJD79583.1"/>
    </source>
</evidence>
<comment type="caution">
    <text evidence="7">The sequence shown here is derived from an EMBL/GenBank/DDBJ whole genome shotgun (WGS) entry which is preliminary data.</text>
</comment>
<dbReference type="GO" id="GO:0003677">
    <property type="term" value="F:DNA binding"/>
    <property type="evidence" value="ECO:0007669"/>
    <property type="project" value="InterPro"/>
</dbReference>
<evidence type="ECO:0000256" key="4">
    <source>
        <dbReference type="ARBA" id="ARBA00047942"/>
    </source>
</evidence>
<evidence type="ECO:0000259" key="6">
    <source>
        <dbReference type="Pfam" id="PF01555"/>
    </source>
</evidence>
<reference evidence="7" key="2">
    <citation type="submission" date="2021-08" db="EMBL/GenBank/DDBJ databases">
        <authorList>
            <person name="Tani A."/>
            <person name="Ola A."/>
            <person name="Ogura Y."/>
            <person name="Katsura K."/>
            <person name="Hayashi T."/>
        </authorList>
    </citation>
    <scope>NUCLEOTIDE SEQUENCE</scope>
    <source>
        <strain evidence="7">NBRC 103626</strain>
    </source>
</reference>
<dbReference type="AlphaFoldDB" id="A0AA37HPT2"/>
<dbReference type="InterPro" id="IPR001387">
    <property type="entry name" value="Cro/C1-type_HTH"/>
</dbReference>
<dbReference type="EC" id="2.1.1.-" evidence="5"/>